<accession>A0A385SYJ3</accession>
<evidence type="ECO:0000313" key="2">
    <source>
        <dbReference type="EMBL" id="AYB33798.1"/>
    </source>
</evidence>
<dbReference type="Gene3D" id="3.10.450.50">
    <property type="match status" value="1"/>
</dbReference>
<dbReference type="OrthoDB" id="1192239at2"/>
<feature type="domain" description="SnoaL-like" evidence="1">
    <location>
        <begin position="36"/>
        <end position="146"/>
    </location>
</feature>
<sequence length="163" mass="18717">MRSKIKTILQAVLVLLFFESCTPQNSNMKETPSFLSVLHAHLKAIEEKDLEKFEPTVAENVSTIDPNGIKTDGKKAFLDFHKNWFAQSNWERKDTILTTSVTDSIGYSVIQYQYIQKDESGNILIQVHAYQILIFENLDAGWQLVYDQNTGIQEFNKGIDTQR</sequence>
<evidence type="ECO:0000259" key="1">
    <source>
        <dbReference type="Pfam" id="PF13474"/>
    </source>
</evidence>
<dbReference type="Pfam" id="PF13474">
    <property type="entry name" value="SnoaL_3"/>
    <property type="match status" value="1"/>
</dbReference>
<evidence type="ECO:0000313" key="3">
    <source>
        <dbReference type="Proteomes" id="UP000266183"/>
    </source>
</evidence>
<dbReference type="RefSeq" id="WP_119757027.1">
    <property type="nucleotide sequence ID" value="NZ_CP032382.1"/>
</dbReference>
<gene>
    <name evidence="2" type="ORF">D4L85_25880</name>
</gene>
<organism evidence="2 3">
    <name type="scientific">Chryseolinea soli</name>
    <dbReference type="NCBI Taxonomy" id="2321403"/>
    <lineage>
        <taxon>Bacteria</taxon>
        <taxon>Pseudomonadati</taxon>
        <taxon>Bacteroidota</taxon>
        <taxon>Cytophagia</taxon>
        <taxon>Cytophagales</taxon>
        <taxon>Fulvivirgaceae</taxon>
        <taxon>Chryseolinea</taxon>
    </lineage>
</organism>
<dbReference type="InterPro" id="IPR032710">
    <property type="entry name" value="NTF2-like_dom_sf"/>
</dbReference>
<proteinExistence type="predicted"/>
<protein>
    <recommendedName>
        <fullName evidence="1">SnoaL-like domain-containing protein</fullName>
    </recommendedName>
</protein>
<dbReference type="InterPro" id="IPR037401">
    <property type="entry name" value="SnoaL-like"/>
</dbReference>
<dbReference type="KEGG" id="chk:D4L85_25880"/>
<keyword evidence="3" id="KW-1185">Reference proteome</keyword>
<dbReference type="AlphaFoldDB" id="A0A385SYJ3"/>
<reference evidence="3" key="1">
    <citation type="submission" date="2018-09" db="EMBL/GenBank/DDBJ databases">
        <title>Chryseolinea sp. KIS68-18 isolated from soil.</title>
        <authorList>
            <person name="Weon H.-Y."/>
            <person name="Kwon S.-W."/>
            <person name="Lee S.A."/>
        </authorList>
    </citation>
    <scope>NUCLEOTIDE SEQUENCE [LARGE SCALE GENOMIC DNA]</scope>
    <source>
        <strain evidence="3">KIS68-18</strain>
    </source>
</reference>
<dbReference type="SUPFAM" id="SSF54427">
    <property type="entry name" value="NTF2-like"/>
    <property type="match status" value="1"/>
</dbReference>
<name>A0A385SYJ3_9BACT</name>
<dbReference type="Proteomes" id="UP000266183">
    <property type="component" value="Chromosome"/>
</dbReference>
<dbReference type="EMBL" id="CP032382">
    <property type="protein sequence ID" value="AYB33798.1"/>
    <property type="molecule type" value="Genomic_DNA"/>
</dbReference>